<feature type="region of interest" description="Disordered" evidence="9">
    <location>
        <begin position="143"/>
        <end position="185"/>
    </location>
</feature>
<keyword evidence="3" id="KW-0479">Metal-binding</keyword>
<evidence type="ECO:0000256" key="8">
    <source>
        <dbReference type="PROSITE-ProRule" id="PRU00027"/>
    </source>
</evidence>
<evidence type="ECO:0000256" key="3">
    <source>
        <dbReference type="ARBA" id="ARBA00022723"/>
    </source>
</evidence>
<organism evidence="11 12">
    <name type="scientific">Hordeum vulgare subsp. vulgare</name>
    <name type="common">Domesticated barley</name>
    <dbReference type="NCBI Taxonomy" id="112509"/>
    <lineage>
        <taxon>Eukaryota</taxon>
        <taxon>Viridiplantae</taxon>
        <taxon>Streptophyta</taxon>
        <taxon>Embryophyta</taxon>
        <taxon>Tracheophyta</taxon>
        <taxon>Spermatophyta</taxon>
        <taxon>Magnoliopsida</taxon>
        <taxon>Liliopsida</taxon>
        <taxon>Poales</taxon>
        <taxon>Poaceae</taxon>
        <taxon>BOP clade</taxon>
        <taxon>Pooideae</taxon>
        <taxon>Triticodae</taxon>
        <taxon>Triticeae</taxon>
        <taxon>Hordeinae</taxon>
        <taxon>Hordeum</taxon>
    </lineage>
</organism>
<evidence type="ECO:0000259" key="10">
    <source>
        <dbReference type="PROSITE" id="PS50808"/>
    </source>
</evidence>
<feature type="region of interest" description="Disordered" evidence="9">
    <location>
        <begin position="1"/>
        <end position="31"/>
    </location>
</feature>
<evidence type="ECO:0000313" key="12">
    <source>
        <dbReference type="Proteomes" id="UP000011116"/>
    </source>
</evidence>
<dbReference type="SUPFAM" id="SSF53098">
    <property type="entry name" value="Ribonuclease H-like"/>
    <property type="match status" value="1"/>
</dbReference>
<evidence type="ECO:0000256" key="2">
    <source>
        <dbReference type="ARBA" id="ARBA00011738"/>
    </source>
</evidence>
<dbReference type="Pfam" id="PF05699">
    <property type="entry name" value="Dimer_Tnp_hAT"/>
    <property type="match status" value="1"/>
</dbReference>
<evidence type="ECO:0000256" key="4">
    <source>
        <dbReference type="ARBA" id="ARBA00022771"/>
    </source>
</evidence>
<keyword evidence="4 8" id="KW-0863">Zinc-finger</keyword>
<dbReference type="InterPro" id="IPR025525">
    <property type="entry name" value="hAT-like_transposase_RNase-H"/>
</dbReference>
<reference evidence="12" key="1">
    <citation type="journal article" date="2012" name="Nature">
        <title>A physical, genetic and functional sequence assembly of the barley genome.</title>
        <authorList>
            <consortium name="The International Barley Genome Sequencing Consortium"/>
            <person name="Mayer K.F."/>
            <person name="Waugh R."/>
            <person name="Brown J.W."/>
            <person name="Schulman A."/>
            <person name="Langridge P."/>
            <person name="Platzer M."/>
            <person name="Fincher G.B."/>
            <person name="Muehlbauer G.J."/>
            <person name="Sato K."/>
            <person name="Close T.J."/>
            <person name="Wise R.P."/>
            <person name="Stein N."/>
        </authorList>
    </citation>
    <scope>NUCLEOTIDE SEQUENCE [LARGE SCALE GENOMIC DNA]</scope>
    <source>
        <strain evidence="12">cv. Morex</strain>
    </source>
</reference>
<reference evidence="11" key="3">
    <citation type="submission" date="2022-01" db="UniProtKB">
        <authorList>
            <consortium name="EnsemblPlants"/>
        </authorList>
    </citation>
    <scope>IDENTIFICATION</scope>
    <source>
        <strain evidence="11">subsp. vulgare</strain>
    </source>
</reference>
<keyword evidence="6" id="KW-0238">DNA-binding</keyword>
<evidence type="ECO:0000256" key="9">
    <source>
        <dbReference type="SAM" id="MobiDB-lite"/>
    </source>
</evidence>
<name>A0A8I6Y185_HORVV</name>
<feature type="domain" description="BED-type" evidence="10">
    <location>
        <begin position="40"/>
        <end position="80"/>
    </location>
</feature>
<dbReference type="GO" id="GO:0005634">
    <property type="term" value="C:nucleus"/>
    <property type="evidence" value="ECO:0000318"/>
    <property type="project" value="GO_Central"/>
</dbReference>
<evidence type="ECO:0000256" key="6">
    <source>
        <dbReference type="ARBA" id="ARBA00023125"/>
    </source>
</evidence>
<keyword evidence="12" id="KW-1185">Reference proteome</keyword>
<dbReference type="GO" id="GO:0008270">
    <property type="term" value="F:zinc ion binding"/>
    <property type="evidence" value="ECO:0007669"/>
    <property type="project" value="UniProtKB-KW"/>
</dbReference>
<dbReference type="AlphaFoldDB" id="A0A8I6Y185"/>
<proteinExistence type="predicted"/>
<reference evidence="11" key="2">
    <citation type="submission" date="2020-10" db="EMBL/GenBank/DDBJ databases">
        <authorList>
            <person name="Scholz U."/>
            <person name="Mascher M."/>
            <person name="Fiebig A."/>
        </authorList>
    </citation>
    <scope>NUCLEOTIDE SEQUENCE [LARGE SCALE GENOMIC DNA]</scope>
    <source>
        <strain evidence="11">cv. Morex</strain>
    </source>
</reference>
<accession>A0A8I6Y185</accession>
<comment type="subunit">
    <text evidence="2">Homodimer.</text>
</comment>
<comment type="subcellular location">
    <subcellularLocation>
        <location evidence="1">Nucleus</location>
    </subcellularLocation>
</comment>
<feature type="compositionally biased region" description="Acidic residues" evidence="9">
    <location>
        <begin position="1"/>
        <end position="12"/>
    </location>
</feature>
<dbReference type="PANTHER" id="PTHR34396">
    <property type="entry name" value="OS03G0264950 PROTEIN-RELATED"/>
    <property type="match status" value="1"/>
</dbReference>
<evidence type="ECO:0000256" key="1">
    <source>
        <dbReference type="ARBA" id="ARBA00004123"/>
    </source>
</evidence>
<dbReference type="GO" id="GO:0006357">
    <property type="term" value="P:regulation of transcription by RNA polymerase II"/>
    <property type="evidence" value="ECO:0000318"/>
    <property type="project" value="GO_Central"/>
</dbReference>
<dbReference type="GO" id="GO:0046983">
    <property type="term" value="F:protein dimerization activity"/>
    <property type="evidence" value="ECO:0007669"/>
    <property type="project" value="InterPro"/>
</dbReference>
<evidence type="ECO:0000256" key="7">
    <source>
        <dbReference type="ARBA" id="ARBA00023242"/>
    </source>
</evidence>
<dbReference type="Proteomes" id="UP000011116">
    <property type="component" value="Chromosome 5H"/>
</dbReference>
<feature type="region of interest" description="Disordered" evidence="9">
    <location>
        <begin position="84"/>
        <end position="108"/>
    </location>
</feature>
<dbReference type="GO" id="GO:0003677">
    <property type="term" value="F:DNA binding"/>
    <property type="evidence" value="ECO:0007669"/>
    <property type="project" value="UniProtKB-KW"/>
</dbReference>
<dbReference type="EnsemblPlants" id="HORVU.MOREX.r3.5HG0478160.1">
    <property type="protein sequence ID" value="HORVU.MOREX.r3.5HG0478160.1"/>
    <property type="gene ID" value="HORVU.MOREX.r3.5HG0478160"/>
</dbReference>
<dbReference type="InterPro" id="IPR012337">
    <property type="entry name" value="RNaseH-like_sf"/>
</dbReference>
<keyword evidence="7" id="KW-0539">Nucleus</keyword>
<sequence>MDQECDGIEDEPGNSNVMDEQEESTGSAPVPVFSGRKLKRLRSKVWDDFTPIYIDGKLARAECMHCHQVLSSGTGNLQKHQAKCTPGAQKRPMQQKPPFLSTGQNKSSDTAKVLPQKKAPVLLHILLADTNEEGQKVGQNLSHGELATHERKNLASCDTPTDKDRKNQSHEELTVPDQEIPTDMNQRDPEVGQIEPHEELVRIFSVHGYPPSIKIHDRFTKFVASLNPMVKMPAKVDMYRYSKELFDKEKTKLKEKLAALRSRVCLSAYVWHYDLTSAFLCLSVHYIDDEWEKQSHIIRFHSVDPSCSAKQLSQDILYSIGNWGLRYKVFSITLDEAFLDDSVASDLKASLQEWNLLSSMSANRNSSMSANHTSSMSANHSIFVIRCPTHLLNQVIHVGMDELHKTMEKSTKCSKYTKGHIPSAVRFLNCGYAPSPKDWSNAQRMCKILQRLRICMDEMNTCDGPADLLDRLWDAKRVLHPEDSFYGDKTVSKELKKMQQKFTEYWNLYCLNICLPVIMDPSKRLGCIKSCLRPKLYDYCLRHELDKDIEEYFQEVHDMLINLFYEYSDQVRDTSCTSGPKTGRNIVVKGDDTLMQYYHHITYPLSECPMTELDQYLQEPGPCTAEQTVLQWWKEHSLTYPTIARMARDILAIPARTECSVAIRTARRTICQSS</sequence>
<evidence type="ECO:0000313" key="11">
    <source>
        <dbReference type="EnsemblPlants" id="HORVU.MOREX.r3.5HG0478160.1"/>
    </source>
</evidence>
<evidence type="ECO:0000256" key="5">
    <source>
        <dbReference type="ARBA" id="ARBA00022833"/>
    </source>
</evidence>
<dbReference type="PROSITE" id="PS50808">
    <property type="entry name" value="ZF_BED"/>
    <property type="match status" value="1"/>
</dbReference>
<dbReference type="InterPro" id="IPR036236">
    <property type="entry name" value="Znf_C2H2_sf"/>
</dbReference>
<dbReference type="InterPro" id="IPR003656">
    <property type="entry name" value="Znf_BED"/>
</dbReference>
<dbReference type="InterPro" id="IPR008906">
    <property type="entry name" value="HATC_C_dom"/>
</dbReference>
<keyword evidence="5" id="KW-0862">Zinc</keyword>
<dbReference type="Pfam" id="PF14372">
    <property type="entry name" value="hAT-like_RNase-H"/>
    <property type="match status" value="1"/>
</dbReference>
<protein>
    <recommendedName>
        <fullName evidence="10">BED-type domain-containing protein</fullName>
    </recommendedName>
</protein>
<feature type="compositionally biased region" description="Basic and acidic residues" evidence="9">
    <location>
        <begin position="160"/>
        <end position="173"/>
    </location>
</feature>
<dbReference type="Gramene" id="HORVU.MOREX.r3.5HG0478160.1">
    <property type="protein sequence ID" value="HORVU.MOREX.r3.5HG0478160.1"/>
    <property type="gene ID" value="HORVU.MOREX.r3.5HG0478160"/>
</dbReference>
<dbReference type="SMART" id="SM00614">
    <property type="entry name" value="ZnF_BED"/>
    <property type="match status" value="1"/>
</dbReference>
<dbReference type="InterPro" id="IPR053031">
    <property type="entry name" value="Cuticle_assoc_protein"/>
</dbReference>
<dbReference type="SUPFAM" id="SSF57667">
    <property type="entry name" value="beta-beta-alpha zinc fingers"/>
    <property type="match status" value="1"/>
</dbReference>
<dbReference type="PANTHER" id="PTHR34396:SF32">
    <property type="entry name" value="OS09G0382120 PROTEIN"/>
    <property type="match status" value="1"/>
</dbReference>